<organism evidence="2 3">
    <name type="scientific">Cardiocondyla obscurior</name>
    <dbReference type="NCBI Taxonomy" id="286306"/>
    <lineage>
        <taxon>Eukaryota</taxon>
        <taxon>Metazoa</taxon>
        <taxon>Ecdysozoa</taxon>
        <taxon>Arthropoda</taxon>
        <taxon>Hexapoda</taxon>
        <taxon>Insecta</taxon>
        <taxon>Pterygota</taxon>
        <taxon>Neoptera</taxon>
        <taxon>Endopterygota</taxon>
        <taxon>Hymenoptera</taxon>
        <taxon>Apocrita</taxon>
        <taxon>Aculeata</taxon>
        <taxon>Formicoidea</taxon>
        <taxon>Formicidae</taxon>
        <taxon>Myrmicinae</taxon>
        <taxon>Cardiocondyla</taxon>
    </lineage>
</organism>
<accession>A0AAW2FH79</accession>
<proteinExistence type="predicted"/>
<dbReference type="AlphaFoldDB" id="A0AAW2FH79"/>
<name>A0AAW2FH79_9HYME</name>
<reference evidence="2 3" key="1">
    <citation type="submission" date="2023-03" db="EMBL/GenBank/DDBJ databases">
        <title>High recombination rates correlate with genetic variation in Cardiocondyla obscurior ants.</title>
        <authorList>
            <person name="Errbii M."/>
        </authorList>
    </citation>
    <scope>NUCLEOTIDE SEQUENCE [LARGE SCALE GENOMIC DNA]</scope>
    <source>
        <strain evidence="2">Alpha-2009</strain>
        <tissue evidence="2">Whole body</tissue>
    </source>
</reference>
<evidence type="ECO:0000313" key="2">
    <source>
        <dbReference type="EMBL" id="KAL0115198.1"/>
    </source>
</evidence>
<evidence type="ECO:0000256" key="1">
    <source>
        <dbReference type="SAM" id="MobiDB-lite"/>
    </source>
</evidence>
<dbReference type="EMBL" id="JADYXP020000010">
    <property type="protein sequence ID" value="KAL0115198.1"/>
    <property type="molecule type" value="Genomic_DNA"/>
</dbReference>
<gene>
    <name evidence="2" type="ORF">PUN28_010654</name>
</gene>
<comment type="caution">
    <text evidence="2">The sequence shown here is derived from an EMBL/GenBank/DDBJ whole genome shotgun (WGS) entry which is preliminary data.</text>
</comment>
<dbReference type="Proteomes" id="UP001430953">
    <property type="component" value="Unassembled WGS sequence"/>
</dbReference>
<sequence>MARNRDGVKRVLRGRGPRTAGSEGDLHKIGVWGERAGGTRSPSGAHSRGDSNRQSARVRESPQTTFRVVCCARPSKRETESSRTRDVYGSVTVRFGRCVLARGVQRIWRGAHCDGNRYSGALFRRNRHPHVVVFISM</sequence>
<keyword evidence="3" id="KW-1185">Reference proteome</keyword>
<feature type="region of interest" description="Disordered" evidence="1">
    <location>
        <begin position="1"/>
        <end position="63"/>
    </location>
</feature>
<protein>
    <submittedName>
        <fullName evidence="2">Uncharacterized protein</fullName>
    </submittedName>
</protein>
<evidence type="ECO:0000313" key="3">
    <source>
        <dbReference type="Proteomes" id="UP001430953"/>
    </source>
</evidence>